<dbReference type="AlphaFoldDB" id="A0A7J8S495"/>
<dbReference type="GO" id="GO:0010073">
    <property type="term" value="P:meristem maintenance"/>
    <property type="evidence" value="ECO:0007669"/>
    <property type="project" value="InterPro"/>
</dbReference>
<keyword evidence="3" id="KW-1185">Reference proteome</keyword>
<feature type="compositionally biased region" description="Basic residues" evidence="1">
    <location>
        <begin position="200"/>
        <end position="209"/>
    </location>
</feature>
<proteinExistence type="predicted"/>
<name>A0A7J8S495_GOSDV</name>
<dbReference type="PANTHER" id="PTHR46033:SF8">
    <property type="entry name" value="PROTEIN MAINTENANCE OF MERISTEMS-LIKE"/>
    <property type="match status" value="1"/>
</dbReference>
<organism evidence="2 3">
    <name type="scientific">Gossypium davidsonii</name>
    <name type="common">Davidson's cotton</name>
    <name type="synonym">Gossypium klotzschianum subsp. davidsonii</name>
    <dbReference type="NCBI Taxonomy" id="34287"/>
    <lineage>
        <taxon>Eukaryota</taxon>
        <taxon>Viridiplantae</taxon>
        <taxon>Streptophyta</taxon>
        <taxon>Embryophyta</taxon>
        <taxon>Tracheophyta</taxon>
        <taxon>Spermatophyta</taxon>
        <taxon>Magnoliopsida</taxon>
        <taxon>eudicotyledons</taxon>
        <taxon>Gunneridae</taxon>
        <taxon>Pentapetalae</taxon>
        <taxon>rosids</taxon>
        <taxon>malvids</taxon>
        <taxon>Malvales</taxon>
        <taxon>Malvaceae</taxon>
        <taxon>Malvoideae</taxon>
        <taxon>Gossypium</taxon>
    </lineage>
</organism>
<dbReference type="EMBL" id="JABFAC010000008">
    <property type="protein sequence ID" value="MBA0620849.1"/>
    <property type="molecule type" value="Genomic_DNA"/>
</dbReference>
<protein>
    <recommendedName>
        <fullName evidence="4">Aminotransferase-like plant mobile domain-containing protein</fullName>
    </recommendedName>
</protein>
<feature type="region of interest" description="Disordered" evidence="1">
    <location>
        <begin position="195"/>
        <end position="227"/>
    </location>
</feature>
<accession>A0A7J8S495</accession>
<comment type="caution">
    <text evidence="2">The sequence shown here is derived from an EMBL/GenBank/DDBJ whole genome shotgun (WGS) entry which is preliminary data.</text>
</comment>
<reference evidence="2 3" key="1">
    <citation type="journal article" date="2019" name="Genome Biol. Evol.">
        <title>Insights into the evolution of the New World diploid cottons (Gossypium, subgenus Houzingenia) based on genome sequencing.</title>
        <authorList>
            <person name="Grover C.E."/>
            <person name="Arick M.A. 2nd"/>
            <person name="Thrash A."/>
            <person name="Conover J.L."/>
            <person name="Sanders W.S."/>
            <person name="Peterson D.G."/>
            <person name="Frelichowski J.E."/>
            <person name="Scheffler J.A."/>
            <person name="Scheffler B.E."/>
            <person name="Wendel J.F."/>
        </authorList>
    </citation>
    <scope>NUCLEOTIDE SEQUENCE [LARGE SCALE GENOMIC DNA]</scope>
    <source>
        <strain evidence="2">27</strain>
        <tissue evidence="2">Leaf</tissue>
    </source>
</reference>
<dbReference type="PANTHER" id="PTHR46033">
    <property type="entry name" value="PROTEIN MAIN-LIKE 2"/>
    <property type="match status" value="1"/>
</dbReference>
<dbReference type="Proteomes" id="UP000593561">
    <property type="component" value="Unassembled WGS sequence"/>
</dbReference>
<sequence length="278" mass="32118">MGWLRRNFDGLDEDSTEVQREQHARAYILQIIEGELCWGSAVLATLYRETRQATQPRKIKISGYMLLLWNHGSSYARLPNELRDIRLLLDQRSKVEMPYENPTIQECIPLKFLVNPNIWHVKVPLVVYATVEMQVLQQFGFRQSIPVAFQDIDDLHPIDLRGRTDENLVELACDPEYMQWFRVYSKPYLLEEEARSWQPHTRRPRRAPIHPRSSEMGPSSAPIQEPTSMATLPLGQYVSSYSGGQLRSSGTGGNMFLHMSYMFSSLQTLSIKLMGSKR</sequence>
<dbReference type="InterPro" id="IPR044824">
    <property type="entry name" value="MAIN-like"/>
</dbReference>
<evidence type="ECO:0008006" key="4">
    <source>
        <dbReference type="Google" id="ProtNLM"/>
    </source>
</evidence>
<evidence type="ECO:0000313" key="3">
    <source>
        <dbReference type="Proteomes" id="UP000593561"/>
    </source>
</evidence>
<evidence type="ECO:0000256" key="1">
    <source>
        <dbReference type="SAM" id="MobiDB-lite"/>
    </source>
</evidence>
<evidence type="ECO:0000313" key="2">
    <source>
        <dbReference type="EMBL" id="MBA0620849.1"/>
    </source>
</evidence>
<gene>
    <name evidence="2" type="ORF">Godav_006518</name>
</gene>